<keyword evidence="3" id="KW-1185">Reference proteome</keyword>
<name>A0AAD6Z185_9AGAR</name>
<sequence>MATVDSQSAIGAKQGTPPTQSESGLSRPDCVDPTQLQPLAPLGLTENSADLHCILMPDAYTRIVSYEMAKGVDFKLENLATADPANYEMRTIVFCKGAKQATRFFIVGCVTQRSALHERVVNGRRSINVMPSIFGWGRAPGIPTSASPKKKGQTVKIPSSPVKSVGSSGEIEWEAAAARGPRLPVPIYDGRSVDFDIKNSHHLPVYAAELELGAVVMVMFTLVDESEYPPDTVVDAKDPLPIM</sequence>
<dbReference type="AlphaFoldDB" id="A0AAD6Z185"/>
<proteinExistence type="predicted"/>
<dbReference type="EMBL" id="JARIHO010000106">
    <property type="protein sequence ID" value="KAJ7303422.1"/>
    <property type="molecule type" value="Genomic_DNA"/>
</dbReference>
<evidence type="ECO:0000256" key="1">
    <source>
        <dbReference type="SAM" id="MobiDB-lite"/>
    </source>
</evidence>
<reference evidence="2" key="1">
    <citation type="submission" date="2023-03" db="EMBL/GenBank/DDBJ databases">
        <title>Massive genome expansion in bonnet fungi (Mycena s.s.) driven by repeated elements and novel gene families across ecological guilds.</title>
        <authorList>
            <consortium name="Lawrence Berkeley National Laboratory"/>
            <person name="Harder C.B."/>
            <person name="Miyauchi S."/>
            <person name="Viragh M."/>
            <person name="Kuo A."/>
            <person name="Thoen E."/>
            <person name="Andreopoulos B."/>
            <person name="Lu D."/>
            <person name="Skrede I."/>
            <person name="Drula E."/>
            <person name="Henrissat B."/>
            <person name="Morin E."/>
            <person name="Kohler A."/>
            <person name="Barry K."/>
            <person name="LaButti K."/>
            <person name="Morin E."/>
            <person name="Salamov A."/>
            <person name="Lipzen A."/>
            <person name="Mereny Z."/>
            <person name="Hegedus B."/>
            <person name="Baldrian P."/>
            <person name="Stursova M."/>
            <person name="Weitz H."/>
            <person name="Taylor A."/>
            <person name="Grigoriev I.V."/>
            <person name="Nagy L.G."/>
            <person name="Martin F."/>
            <person name="Kauserud H."/>
        </authorList>
    </citation>
    <scope>NUCLEOTIDE SEQUENCE</scope>
    <source>
        <strain evidence="2">CBHHK002</strain>
    </source>
</reference>
<accession>A0AAD6Z185</accession>
<dbReference type="Proteomes" id="UP001218218">
    <property type="component" value="Unassembled WGS sequence"/>
</dbReference>
<protein>
    <submittedName>
        <fullName evidence="2">Uncharacterized protein</fullName>
    </submittedName>
</protein>
<evidence type="ECO:0000313" key="2">
    <source>
        <dbReference type="EMBL" id="KAJ7303422.1"/>
    </source>
</evidence>
<feature type="region of interest" description="Disordered" evidence="1">
    <location>
        <begin position="1"/>
        <end position="30"/>
    </location>
</feature>
<organism evidence="2 3">
    <name type="scientific">Mycena albidolilacea</name>
    <dbReference type="NCBI Taxonomy" id="1033008"/>
    <lineage>
        <taxon>Eukaryota</taxon>
        <taxon>Fungi</taxon>
        <taxon>Dikarya</taxon>
        <taxon>Basidiomycota</taxon>
        <taxon>Agaricomycotina</taxon>
        <taxon>Agaricomycetes</taxon>
        <taxon>Agaricomycetidae</taxon>
        <taxon>Agaricales</taxon>
        <taxon>Marasmiineae</taxon>
        <taxon>Mycenaceae</taxon>
        <taxon>Mycena</taxon>
    </lineage>
</organism>
<evidence type="ECO:0000313" key="3">
    <source>
        <dbReference type="Proteomes" id="UP001218218"/>
    </source>
</evidence>
<comment type="caution">
    <text evidence="2">The sequence shown here is derived from an EMBL/GenBank/DDBJ whole genome shotgun (WGS) entry which is preliminary data.</text>
</comment>
<gene>
    <name evidence="2" type="ORF">DFH08DRAFT_825880</name>
</gene>